<comment type="caution">
    <text evidence="1">The sequence shown here is derived from an EMBL/GenBank/DDBJ whole genome shotgun (WGS) entry which is preliminary data.</text>
</comment>
<reference evidence="1" key="1">
    <citation type="submission" date="2020-10" db="EMBL/GenBank/DDBJ databases">
        <authorList>
            <person name="Gilroy R."/>
        </authorList>
    </citation>
    <scope>NUCLEOTIDE SEQUENCE</scope>
    <source>
        <strain evidence="1">ChiGjej2B2-12916</strain>
    </source>
</reference>
<evidence type="ECO:0000313" key="2">
    <source>
        <dbReference type="Proteomes" id="UP000886879"/>
    </source>
</evidence>
<protein>
    <submittedName>
        <fullName evidence="1">AsnC family protein</fullName>
    </submittedName>
</protein>
<organism evidence="1 2">
    <name type="scientific">Candidatus Enterenecus faecium</name>
    <dbReference type="NCBI Taxonomy" id="2840780"/>
    <lineage>
        <taxon>Bacteria</taxon>
        <taxon>Bacillati</taxon>
        <taxon>Bacillota</taxon>
        <taxon>Clostridia</taxon>
        <taxon>Eubacteriales</taxon>
        <taxon>Candidatus Enterenecus</taxon>
    </lineage>
</organism>
<name>A0A9D0YS10_9FIRM</name>
<reference evidence="1" key="2">
    <citation type="journal article" date="2021" name="PeerJ">
        <title>Extensive microbial diversity within the chicken gut microbiome revealed by metagenomics and culture.</title>
        <authorList>
            <person name="Gilroy R."/>
            <person name="Ravi A."/>
            <person name="Getino M."/>
            <person name="Pursley I."/>
            <person name="Horton D.L."/>
            <person name="Alikhan N.F."/>
            <person name="Baker D."/>
            <person name="Gharbi K."/>
            <person name="Hall N."/>
            <person name="Watson M."/>
            <person name="Adriaenssens E.M."/>
            <person name="Foster-Nyarko E."/>
            <person name="Jarju S."/>
            <person name="Secka A."/>
            <person name="Antonio M."/>
            <person name="Oren A."/>
            <person name="Chaudhuri R.R."/>
            <person name="La Ragione R."/>
            <person name="Hildebrand F."/>
            <person name="Pallen M.J."/>
        </authorList>
    </citation>
    <scope>NUCLEOTIDE SEQUENCE</scope>
    <source>
        <strain evidence="1">ChiGjej2B2-12916</strain>
    </source>
</reference>
<sequence length="221" mass="25911">MPMTDIPYSTLQEDKIGYQILLLREQQNQSFTAIASQLGVSPARVRQQYTKMKVRQVRLYLRHIAIALGHENIAQVRNVFSTAMDCYQNYPYACGYLDKTYGEILEAYRAGEPGTPQEMLEKLPPCPVKLGEEEISRMVTMREEENASFRAIGRAFHITPEKARHTYEMVYHRKVLEYVEGLQQQVKTWEERRELWRRYFGGYLSAKTRYENILGEIEKKA</sequence>
<proteinExistence type="predicted"/>
<accession>A0A9D0YS10</accession>
<evidence type="ECO:0000313" key="1">
    <source>
        <dbReference type="EMBL" id="HIQ60256.1"/>
    </source>
</evidence>
<dbReference type="EMBL" id="DVFO01000011">
    <property type="protein sequence ID" value="HIQ60256.1"/>
    <property type="molecule type" value="Genomic_DNA"/>
</dbReference>
<dbReference type="Proteomes" id="UP000886879">
    <property type="component" value="Unassembled WGS sequence"/>
</dbReference>
<gene>
    <name evidence="1" type="ORF">IAD31_01445</name>
</gene>
<dbReference type="AlphaFoldDB" id="A0A9D0YS10"/>